<dbReference type="EMBL" id="VCIW01000004">
    <property type="protein sequence ID" value="TLS52626.1"/>
    <property type="molecule type" value="Genomic_DNA"/>
</dbReference>
<proteinExistence type="predicted"/>
<dbReference type="OrthoDB" id="368706at2"/>
<dbReference type="PROSITE" id="PS51257">
    <property type="entry name" value="PROKAR_LIPOPROTEIN"/>
    <property type="match status" value="1"/>
</dbReference>
<sequence length="450" mass="48898">MIIRDMTLLRRLVAGGAAAAIACAAAFPVAAAAAPAEDANDYALFLEEKYDIAFGASTQKGDFLEAMQETLELDAKTVKIAFEDVTSDSSWFEAAAALYGAGIMTSTTVQPESTLTAPGAVYLAVKASGLKELAYSYKADKANAALSKAGLTPSAYSPQAAKELAAAIDAGLLPEAYYKEVAEGGAASNALLATLLGKTLAFNDRYKHYLGSSSDADIYVKLQDAYRTSDLIQAPELQEVVDTALKQDLLTGYNLKDSRYDPNFVDSLSLTYGHDNLQHAVQLIGLLRSEGIDALVQFEPKTSAFIYLKEWGEPTESDSYQVVQIENGNYIAYAKEYDLSFEFETAADKARFQDIVLAYAKKNSDDAAGLIASSWWQPLYYSFTELEGYDLITNNKIEGSGPYYAQSFSLNAASEAIVDGFEALDPDVEVETYTFWVDPPFFRYLNGESM</sequence>
<evidence type="ECO:0000313" key="2">
    <source>
        <dbReference type="EMBL" id="TLS52626.1"/>
    </source>
</evidence>
<name>A0A5R9GE60_9BACL</name>
<feature type="chain" id="PRO_5038948844" description="SLH domain-containing protein" evidence="1">
    <location>
        <begin position="33"/>
        <end position="450"/>
    </location>
</feature>
<dbReference type="AlphaFoldDB" id="A0A5R9GE60"/>
<dbReference type="Proteomes" id="UP000309676">
    <property type="component" value="Unassembled WGS sequence"/>
</dbReference>
<gene>
    <name evidence="2" type="ORF">FE782_08290</name>
</gene>
<accession>A0A5R9GE60</accession>
<evidence type="ECO:0000313" key="3">
    <source>
        <dbReference type="Proteomes" id="UP000309676"/>
    </source>
</evidence>
<keyword evidence="1" id="KW-0732">Signal</keyword>
<reference evidence="2 3" key="1">
    <citation type="submission" date="2019-05" db="EMBL/GenBank/DDBJ databases">
        <authorList>
            <person name="Narsing Rao M.P."/>
            <person name="Li W.J."/>
        </authorList>
    </citation>
    <scope>NUCLEOTIDE SEQUENCE [LARGE SCALE GENOMIC DNA]</scope>
    <source>
        <strain evidence="2 3">SYSU_K30003</strain>
    </source>
</reference>
<feature type="signal peptide" evidence="1">
    <location>
        <begin position="1"/>
        <end position="32"/>
    </location>
</feature>
<dbReference type="RefSeq" id="WP_138193617.1">
    <property type="nucleotide sequence ID" value="NZ_VCIW01000004.1"/>
</dbReference>
<keyword evidence="3" id="KW-1185">Reference proteome</keyword>
<evidence type="ECO:0000256" key="1">
    <source>
        <dbReference type="SAM" id="SignalP"/>
    </source>
</evidence>
<protein>
    <recommendedName>
        <fullName evidence="4">SLH domain-containing protein</fullName>
    </recommendedName>
</protein>
<comment type="caution">
    <text evidence="2">The sequence shown here is derived from an EMBL/GenBank/DDBJ whole genome shotgun (WGS) entry which is preliminary data.</text>
</comment>
<evidence type="ECO:0008006" key="4">
    <source>
        <dbReference type="Google" id="ProtNLM"/>
    </source>
</evidence>
<organism evidence="2 3">
    <name type="scientific">Paenibacillus antri</name>
    <dbReference type="NCBI Taxonomy" id="2582848"/>
    <lineage>
        <taxon>Bacteria</taxon>
        <taxon>Bacillati</taxon>
        <taxon>Bacillota</taxon>
        <taxon>Bacilli</taxon>
        <taxon>Bacillales</taxon>
        <taxon>Paenibacillaceae</taxon>
        <taxon>Paenibacillus</taxon>
    </lineage>
</organism>